<evidence type="ECO:0000313" key="3">
    <source>
        <dbReference type="Proteomes" id="UP000250235"/>
    </source>
</evidence>
<keyword evidence="3" id="KW-1185">Reference proteome</keyword>
<organism evidence="2 3">
    <name type="scientific">Dorcoceras hygrometricum</name>
    <dbReference type="NCBI Taxonomy" id="472368"/>
    <lineage>
        <taxon>Eukaryota</taxon>
        <taxon>Viridiplantae</taxon>
        <taxon>Streptophyta</taxon>
        <taxon>Embryophyta</taxon>
        <taxon>Tracheophyta</taxon>
        <taxon>Spermatophyta</taxon>
        <taxon>Magnoliopsida</taxon>
        <taxon>eudicotyledons</taxon>
        <taxon>Gunneridae</taxon>
        <taxon>Pentapetalae</taxon>
        <taxon>asterids</taxon>
        <taxon>lamiids</taxon>
        <taxon>Lamiales</taxon>
        <taxon>Gesneriaceae</taxon>
        <taxon>Didymocarpoideae</taxon>
        <taxon>Trichosporeae</taxon>
        <taxon>Loxocarpinae</taxon>
        <taxon>Dorcoceras</taxon>
    </lineage>
</organism>
<dbReference type="Proteomes" id="UP000250235">
    <property type="component" value="Unassembled WGS sequence"/>
</dbReference>
<name>A0A2Z7BUI1_9LAMI</name>
<evidence type="ECO:0000256" key="1">
    <source>
        <dbReference type="SAM" id="MobiDB-lite"/>
    </source>
</evidence>
<feature type="compositionally biased region" description="Polar residues" evidence="1">
    <location>
        <begin position="497"/>
        <end position="512"/>
    </location>
</feature>
<feature type="region of interest" description="Disordered" evidence="1">
    <location>
        <begin position="478"/>
        <end position="537"/>
    </location>
</feature>
<feature type="compositionally biased region" description="Polar residues" evidence="1">
    <location>
        <begin position="527"/>
        <end position="537"/>
    </location>
</feature>
<dbReference type="OrthoDB" id="785936at2759"/>
<evidence type="ECO:0000313" key="2">
    <source>
        <dbReference type="EMBL" id="KZV38044.1"/>
    </source>
</evidence>
<accession>A0A2Z7BUI1</accession>
<dbReference type="EMBL" id="KV002448">
    <property type="protein sequence ID" value="KZV38044.1"/>
    <property type="molecule type" value="Genomic_DNA"/>
</dbReference>
<feature type="region of interest" description="Disordered" evidence="1">
    <location>
        <begin position="327"/>
        <end position="357"/>
    </location>
</feature>
<dbReference type="PANTHER" id="PTHR37241:SF1">
    <property type="entry name" value="NEUROFILAMENT HEAVY PROTEIN"/>
    <property type="match status" value="1"/>
</dbReference>
<proteinExistence type="predicted"/>
<protein>
    <submittedName>
        <fullName evidence="2">Uncharacterized protein</fullName>
    </submittedName>
</protein>
<sequence>MSEIEETFSKLLSLSSSCSWNNREADDEVGGGDEEFYEKLEAPKFVDFTVPDHFHPDDRYWFCLRVGCDQKHEEEMDHEEIYKNFVLRVMAARSPNIRLRKALGNSSRTPLKCPMSAPPKSSKPRLAIMSTISQKMDGEMKRIMKPPLKPGLTPMAKVKQVASKYLTTPRNKPNLSSPKSFRSVQIAKPCHIEVPKSRMVAKALVFHSPKKTIKVKTSTPLTKCKQMNKLEITDQRKHHALGYSSKSSSNWKTDASRKKGELIHSQTCVTVQAKSVGSNRSKSYSKLPNKQVSMISLDDPLDSSKLNEGSSVQKRLPAAEVVKEFENQQSVQEEGSKSLAAPPLLYNTDPTLGDDSNGERRCVQLEGSDSESFQATYIEHNDINNGNEQNETSRINSYSHVESFSPRIETDSCERERNECESMDCDDKENAAVVDENRRHDYNIDQNGRKTCMHDKRSNIKKERRILKEATLERRAILPLASENESSRPSGGKLQMKQGSDNQRGKSTTTTIKKQHNHCHSAHQEPKQMSSPLKSNATQRLERFRKIASPVQGRLASTKKEAVTSFLIPGQKLEVIHEILPKHSELRSARKETRNDVSFPTVDTSFRSTPRIRRHVTAVEPNFHGTDTPRSCCTKKLLT</sequence>
<gene>
    <name evidence="2" type="ORF">F511_13298</name>
</gene>
<reference evidence="2 3" key="1">
    <citation type="journal article" date="2015" name="Proc. Natl. Acad. Sci. U.S.A.">
        <title>The resurrection genome of Boea hygrometrica: A blueprint for survival of dehydration.</title>
        <authorList>
            <person name="Xiao L."/>
            <person name="Yang G."/>
            <person name="Zhang L."/>
            <person name="Yang X."/>
            <person name="Zhao S."/>
            <person name="Ji Z."/>
            <person name="Zhou Q."/>
            <person name="Hu M."/>
            <person name="Wang Y."/>
            <person name="Chen M."/>
            <person name="Xu Y."/>
            <person name="Jin H."/>
            <person name="Xiao X."/>
            <person name="Hu G."/>
            <person name="Bao F."/>
            <person name="Hu Y."/>
            <person name="Wan P."/>
            <person name="Li L."/>
            <person name="Deng X."/>
            <person name="Kuang T."/>
            <person name="Xiang C."/>
            <person name="Zhu J.K."/>
            <person name="Oliver M.J."/>
            <person name="He Y."/>
        </authorList>
    </citation>
    <scope>NUCLEOTIDE SEQUENCE [LARGE SCALE GENOMIC DNA]</scope>
    <source>
        <strain evidence="3">cv. XS01</strain>
    </source>
</reference>
<dbReference type="AlphaFoldDB" id="A0A2Z7BUI1"/>
<dbReference type="PANTHER" id="PTHR37241">
    <property type="entry name" value="NEUROFILAMENT HEAVY PROTEIN"/>
    <property type="match status" value="1"/>
</dbReference>